<dbReference type="Proteomes" id="UP001447842">
    <property type="component" value="Chromosome"/>
</dbReference>
<evidence type="ECO:0000313" key="2">
    <source>
        <dbReference type="Proteomes" id="UP001447842"/>
    </source>
</evidence>
<name>A0ABZ3H8G0_9BACT</name>
<sequence>MSNHHQKILIRSIEQRIQHIDMAAENLNKIGTYDRDDFYFDEPEIREKYVQVRDSLKEIRNYLTETIMKLENREK</sequence>
<proteinExistence type="predicted"/>
<dbReference type="RefSeq" id="WP_345972238.1">
    <property type="nucleotide sequence ID" value="NZ_CP147920.1"/>
</dbReference>
<reference evidence="1 2" key="1">
    <citation type="submission" date="2024-03" db="EMBL/GenBank/DDBJ databases">
        <title>Sulfurimonas sp. HSL3-1.</title>
        <authorList>
            <person name="Wang S."/>
        </authorList>
    </citation>
    <scope>NUCLEOTIDE SEQUENCE [LARGE SCALE GENOMIC DNA]</scope>
    <source>
        <strain evidence="1 2">HSL3-1</strain>
    </source>
</reference>
<evidence type="ECO:0000313" key="1">
    <source>
        <dbReference type="EMBL" id="XAU14536.1"/>
    </source>
</evidence>
<protein>
    <submittedName>
        <fullName evidence="1">Uncharacterized protein</fullName>
    </submittedName>
</protein>
<gene>
    <name evidence="1" type="ORF">WCY31_09805</name>
</gene>
<keyword evidence="2" id="KW-1185">Reference proteome</keyword>
<dbReference type="EMBL" id="CP147920">
    <property type="protein sequence ID" value="XAU14536.1"/>
    <property type="molecule type" value="Genomic_DNA"/>
</dbReference>
<accession>A0ABZ3H8G0</accession>
<organism evidence="1 2">
    <name type="scientific">Sulfurimonas diazotrophicus</name>
    <dbReference type="NCBI Taxonomy" id="3131939"/>
    <lineage>
        <taxon>Bacteria</taxon>
        <taxon>Pseudomonadati</taxon>
        <taxon>Campylobacterota</taxon>
        <taxon>Epsilonproteobacteria</taxon>
        <taxon>Campylobacterales</taxon>
        <taxon>Sulfurimonadaceae</taxon>
        <taxon>Sulfurimonas</taxon>
    </lineage>
</organism>